<dbReference type="SUPFAM" id="SSF51735">
    <property type="entry name" value="NAD(P)-binding Rossmann-fold domains"/>
    <property type="match status" value="1"/>
</dbReference>
<comment type="subcellular location">
    <subcellularLocation>
        <location evidence="1">Membrane</location>
        <topology evidence="1">Multi-pass membrane protein</topology>
    </subcellularLocation>
</comment>
<accession>A0A1F7XJX1</accession>
<feature type="transmembrane region" description="Helical" evidence="7">
    <location>
        <begin position="111"/>
        <end position="130"/>
    </location>
</feature>
<feature type="domain" description="RCK N-terminal" evidence="8">
    <location>
        <begin position="402"/>
        <end position="519"/>
    </location>
</feature>
<feature type="transmembrane region" description="Helical" evidence="7">
    <location>
        <begin position="350"/>
        <end position="371"/>
    </location>
</feature>
<organism evidence="9 10">
    <name type="scientific">Candidatus Woesebacteria bacterium RBG_16_42_24</name>
    <dbReference type="NCBI Taxonomy" id="1802485"/>
    <lineage>
        <taxon>Bacteria</taxon>
        <taxon>Candidatus Woeseibacteriota</taxon>
    </lineage>
</organism>
<evidence type="ECO:0000313" key="9">
    <source>
        <dbReference type="EMBL" id="OGM15344.1"/>
    </source>
</evidence>
<evidence type="ECO:0000259" key="8">
    <source>
        <dbReference type="PROSITE" id="PS51201"/>
    </source>
</evidence>
<feature type="transmembrane region" description="Helical" evidence="7">
    <location>
        <begin position="289"/>
        <end position="311"/>
    </location>
</feature>
<dbReference type="Pfam" id="PF02254">
    <property type="entry name" value="TrkA_N"/>
    <property type="match status" value="1"/>
</dbReference>
<evidence type="ECO:0000256" key="5">
    <source>
        <dbReference type="ARBA" id="ARBA00022989"/>
    </source>
</evidence>
<gene>
    <name evidence="9" type="ORF">A2V97_01805</name>
</gene>
<feature type="transmembrane region" description="Helical" evidence="7">
    <location>
        <begin position="142"/>
        <end position="165"/>
    </location>
</feature>
<dbReference type="PANTHER" id="PTHR42751:SF3">
    <property type="entry name" value="SODIUM_GLUTAMATE SYMPORTER"/>
    <property type="match status" value="1"/>
</dbReference>
<dbReference type="Pfam" id="PF00999">
    <property type="entry name" value="Na_H_Exchanger"/>
    <property type="match status" value="1"/>
</dbReference>
<evidence type="ECO:0000313" key="10">
    <source>
        <dbReference type="Proteomes" id="UP000177382"/>
    </source>
</evidence>
<keyword evidence="6 7" id="KW-0472">Membrane</keyword>
<dbReference type="Gene3D" id="3.40.50.720">
    <property type="entry name" value="NAD(P)-binding Rossmann-like Domain"/>
    <property type="match status" value="1"/>
</dbReference>
<dbReference type="InterPro" id="IPR006153">
    <property type="entry name" value="Cation/H_exchanger_TM"/>
</dbReference>
<comment type="caution">
    <text evidence="9">The sequence shown here is derived from an EMBL/GenBank/DDBJ whole genome shotgun (WGS) entry which is preliminary data.</text>
</comment>
<evidence type="ECO:0000256" key="3">
    <source>
        <dbReference type="ARBA" id="ARBA00022448"/>
    </source>
</evidence>
<feature type="transmembrane region" description="Helical" evidence="7">
    <location>
        <begin position="50"/>
        <end position="68"/>
    </location>
</feature>
<dbReference type="GO" id="GO:0015297">
    <property type="term" value="F:antiporter activity"/>
    <property type="evidence" value="ECO:0007669"/>
    <property type="project" value="InterPro"/>
</dbReference>
<dbReference type="InterPro" id="IPR038770">
    <property type="entry name" value="Na+/solute_symporter_sf"/>
</dbReference>
<sequence>MDLTQIALLLACAGTLGVVARILKQPPLIGYLFAGLGLAAFGIIKDPIALADFGKIGVTLLLFLVGLEMNLKELPSLGKVAFSIGLGQIVFTSLIGFLIALALGFAPVPSIYIAVALTFSSTIIIVKLLSEKGDLGALYGKVTLGVLLVQDLVAILILMFLSGVGEGDISLMNFLVIGVKGAALLVSTWFLSKKILPEIFESVVGESTELLFILSIAWALGISALVGGPLGFSFEIGGFLAGLALSNLPEHLGVAAKTRPLRDFFLTIFFLFLGTQLFVGNIGQVAGEVVILSFFVLIGNPLIVLIIMGLMRFKKRSSFMAGVALAQISEFSFILMSVGKSMGHIGEAEVALVVVVGVVTMTASSYLILYADRLYPLFKNILSVFEREKTREEAFGREVEYSNHIVLVGCNRVGMTLLPFLKRKKILTLVVDHNPKIFNNLTADGVPVILGDIEDPEILSLAKMQTAQMVISSVPYLNDNLLLIEHIKSLSRKPTLIVKAQSRRDALRLYEKGANLVLIPEVITGEFLRHVFLAHGVSEERIKKMGKGHYKRLISSV</sequence>
<evidence type="ECO:0000256" key="7">
    <source>
        <dbReference type="SAM" id="Phobius"/>
    </source>
</evidence>
<dbReference type="AlphaFoldDB" id="A0A1F7XJX1"/>
<keyword evidence="4 7" id="KW-0812">Transmembrane</keyword>
<feature type="transmembrane region" description="Helical" evidence="7">
    <location>
        <begin position="264"/>
        <end position="283"/>
    </location>
</feature>
<dbReference type="PANTHER" id="PTHR42751">
    <property type="entry name" value="SODIUM/HYDROGEN EXCHANGER FAMILY/TRKA DOMAIN PROTEIN"/>
    <property type="match status" value="1"/>
</dbReference>
<dbReference type="InterPro" id="IPR036291">
    <property type="entry name" value="NAD(P)-bd_dom_sf"/>
</dbReference>
<feature type="transmembrane region" description="Helical" evidence="7">
    <location>
        <begin position="6"/>
        <end position="23"/>
    </location>
</feature>
<keyword evidence="3" id="KW-0813">Transport</keyword>
<reference evidence="9 10" key="1">
    <citation type="journal article" date="2016" name="Nat. Commun.">
        <title>Thousands of microbial genomes shed light on interconnected biogeochemical processes in an aquifer system.</title>
        <authorList>
            <person name="Anantharaman K."/>
            <person name="Brown C.T."/>
            <person name="Hug L.A."/>
            <person name="Sharon I."/>
            <person name="Castelle C.J."/>
            <person name="Probst A.J."/>
            <person name="Thomas B.C."/>
            <person name="Singh A."/>
            <person name="Wilkins M.J."/>
            <person name="Karaoz U."/>
            <person name="Brodie E.L."/>
            <person name="Williams K.H."/>
            <person name="Hubbard S.S."/>
            <person name="Banfield J.F."/>
        </authorList>
    </citation>
    <scope>NUCLEOTIDE SEQUENCE [LARGE SCALE GENOMIC DNA]</scope>
</reference>
<feature type="transmembrane region" description="Helical" evidence="7">
    <location>
        <begin position="28"/>
        <end position="44"/>
    </location>
</feature>
<dbReference type="InterPro" id="IPR003148">
    <property type="entry name" value="RCK_N"/>
</dbReference>
<comment type="similarity">
    <text evidence="2">Belongs to the monovalent cation:proton antiporter 2 (CPA2) transporter (TC 2.A.37) family.</text>
</comment>
<evidence type="ECO:0000256" key="6">
    <source>
        <dbReference type="ARBA" id="ARBA00023136"/>
    </source>
</evidence>
<dbReference type="Proteomes" id="UP000177382">
    <property type="component" value="Unassembled WGS sequence"/>
</dbReference>
<dbReference type="EMBL" id="MGFX01000006">
    <property type="protein sequence ID" value="OGM15344.1"/>
    <property type="molecule type" value="Genomic_DNA"/>
</dbReference>
<dbReference type="PROSITE" id="PS51201">
    <property type="entry name" value="RCK_N"/>
    <property type="match status" value="1"/>
</dbReference>
<protein>
    <recommendedName>
        <fullName evidence="8">RCK N-terminal domain-containing protein</fullName>
    </recommendedName>
</protein>
<feature type="transmembrane region" description="Helical" evidence="7">
    <location>
        <begin position="171"/>
        <end position="191"/>
    </location>
</feature>
<evidence type="ECO:0000256" key="2">
    <source>
        <dbReference type="ARBA" id="ARBA00005551"/>
    </source>
</evidence>
<feature type="transmembrane region" description="Helical" evidence="7">
    <location>
        <begin position="203"/>
        <end position="226"/>
    </location>
</feature>
<dbReference type="GO" id="GO:0016020">
    <property type="term" value="C:membrane"/>
    <property type="evidence" value="ECO:0007669"/>
    <property type="project" value="UniProtKB-SubCell"/>
</dbReference>
<evidence type="ECO:0000256" key="4">
    <source>
        <dbReference type="ARBA" id="ARBA00022692"/>
    </source>
</evidence>
<dbReference type="GO" id="GO:0006813">
    <property type="term" value="P:potassium ion transport"/>
    <property type="evidence" value="ECO:0007669"/>
    <property type="project" value="InterPro"/>
</dbReference>
<evidence type="ECO:0000256" key="1">
    <source>
        <dbReference type="ARBA" id="ARBA00004141"/>
    </source>
</evidence>
<dbReference type="GO" id="GO:1902600">
    <property type="term" value="P:proton transmembrane transport"/>
    <property type="evidence" value="ECO:0007669"/>
    <property type="project" value="InterPro"/>
</dbReference>
<dbReference type="STRING" id="1802485.A2V97_01805"/>
<name>A0A1F7XJX1_9BACT</name>
<feature type="transmembrane region" description="Helical" evidence="7">
    <location>
        <begin position="80"/>
        <end position="105"/>
    </location>
</feature>
<proteinExistence type="inferred from homology"/>
<keyword evidence="5 7" id="KW-1133">Transmembrane helix</keyword>
<dbReference type="Gene3D" id="1.20.1530.20">
    <property type="match status" value="1"/>
</dbReference>